<dbReference type="CDD" id="cd17355">
    <property type="entry name" value="MFS_YcxA_like"/>
    <property type="match status" value="1"/>
</dbReference>
<evidence type="ECO:0000313" key="6">
    <source>
        <dbReference type="EMBL" id="GGG38819.1"/>
    </source>
</evidence>
<protein>
    <submittedName>
        <fullName evidence="6">MFS transporter</fullName>
    </submittedName>
</protein>
<sequence>MRRAALPASAWPILAGVAVMLSVAMGLRQSLGLFMPPAVRDLGIAVSEFTLAIAVQNLIWGFAQPVAGAFAQRLGFRPVLAAGGAFYVAGLLVLANAGGATGVMIGAGVLVGAALACTASAMGMAVAARSVPTAVRSTVLGVVSAAGSLGALFSAPVGQMLSGAFGWRAGVLGFAVLALLMLPAAWVAGRVDAVPVQRTAGEAGSAADAFRLAMRHGPFLVMAGSYFICGLQLVFLTTHLPSYLVLCGMDPMLGAKALAVIGGFNVLGSLFFGWAGGRWSKAALLGGLYLARSVVLAWYFAVPPTPESTLVFAAVMGFLWLGVAPLIAGAVVEMFGLRWQAMIQGIAFTSHQLGSFLGAYGGGLLFDALGSYDLAWKLGVGMGIVAGTAQLVGALPRWPGAPRTAPG</sequence>
<dbReference type="Pfam" id="PF07690">
    <property type="entry name" value="MFS_1"/>
    <property type="match status" value="1"/>
</dbReference>
<dbReference type="RefSeq" id="WP_229678027.1">
    <property type="nucleotide sequence ID" value="NZ_BMKS01000008.1"/>
</dbReference>
<evidence type="ECO:0000313" key="7">
    <source>
        <dbReference type="Proteomes" id="UP000597507"/>
    </source>
</evidence>
<organism evidence="6 7">
    <name type="scientific">Caldovatus sediminis</name>
    <dbReference type="NCBI Taxonomy" id="2041189"/>
    <lineage>
        <taxon>Bacteria</taxon>
        <taxon>Pseudomonadati</taxon>
        <taxon>Pseudomonadota</taxon>
        <taxon>Alphaproteobacteria</taxon>
        <taxon>Acetobacterales</taxon>
        <taxon>Roseomonadaceae</taxon>
        <taxon>Caldovatus</taxon>
    </lineage>
</organism>
<feature type="transmembrane region" description="Helical" evidence="4">
    <location>
        <begin position="139"/>
        <end position="159"/>
    </location>
</feature>
<dbReference type="Gene3D" id="1.20.1250.20">
    <property type="entry name" value="MFS general substrate transporter like domains"/>
    <property type="match status" value="1"/>
</dbReference>
<dbReference type="EMBL" id="BMKS01000008">
    <property type="protein sequence ID" value="GGG38819.1"/>
    <property type="molecule type" value="Genomic_DNA"/>
</dbReference>
<dbReference type="PANTHER" id="PTHR11360:SF284">
    <property type="entry name" value="EG:103B4.3 PROTEIN-RELATED"/>
    <property type="match status" value="1"/>
</dbReference>
<keyword evidence="1 4" id="KW-0812">Transmembrane</keyword>
<feature type="transmembrane region" description="Helical" evidence="4">
    <location>
        <begin position="103"/>
        <end position="127"/>
    </location>
</feature>
<feature type="transmembrane region" description="Helical" evidence="4">
    <location>
        <begin position="308"/>
        <end position="332"/>
    </location>
</feature>
<keyword evidence="7" id="KW-1185">Reference proteome</keyword>
<keyword evidence="3 4" id="KW-0472">Membrane</keyword>
<dbReference type="AlphaFoldDB" id="A0A8J2ZC19"/>
<evidence type="ECO:0000259" key="5">
    <source>
        <dbReference type="PROSITE" id="PS50850"/>
    </source>
</evidence>
<dbReference type="PANTHER" id="PTHR11360">
    <property type="entry name" value="MONOCARBOXYLATE TRANSPORTER"/>
    <property type="match status" value="1"/>
</dbReference>
<reference evidence="6 7" key="1">
    <citation type="journal article" date="2014" name="Int. J. Syst. Evol. Microbiol.">
        <title>Complete genome sequence of Corynebacterium casei LMG S-19264T (=DSM 44701T), isolated from a smear-ripened cheese.</title>
        <authorList>
            <consortium name="US DOE Joint Genome Institute (JGI-PGF)"/>
            <person name="Walter F."/>
            <person name="Albersmeier A."/>
            <person name="Kalinowski J."/>
            <person name="Ruckert C."/>
        </authorList>
    </citation>
    <scope>NUCLEOTIDE SEQUENCE [LARGE SCALE GENOMIC DNA]</scope>
    <source>
        <strain evidence="6 7">CGMCC 1.16330</strain>
    </source>
</reference>
<dbReference type="PROSITE" id="PS50850">
    <property type="entry name" value="MFS"/>
    <property type="match status" value="1"/>
</dbReference>
<dbReference type="InterPro" id="IPR011701">
    <property type="entry name" value="MFS"/>
</dbReference>
<gene>
    <name evidence="6" type="ORF">GCM10010964_28040</name>
</gene>
<keyword evidence="2 4" id="KW-1133">Transmembrane helix</keyword>
<feature type="transmembrane region" description="Helical" evidence="4">
    <location>
        <begin position="219"/>
        <end position="237"/>
    </location>
</feature>
<feature type="transmembrane region" description="Helical" evidence="4">
    <location>
        <begin position="165"/>
        <end position="188"/>
    </location>
</feature>
<evidence type="ECO:0000256" key="3">
    <source>
        <dbReference type="ARBA" id="ARBA00023136"/>
    </source>
</evidence>
<feature type="transmembrane region" description="Helical" evidence="4">
    <location>
        <begin position="75"/>
        <end position="97"/>
    </location>
</feature>
<dbReference type="InterPro" id="IPR050327">
    <property type="entry name" value="Proton-linked_MCT"/>
</dbReference>
<dbReference type="InterPro" id="IPR036259">
    <property type="entry name" value="MFS_trans_sf"/>
</dbReference>
<dbReference type="GO" id="GO:0022857">
    <property type="term" value="F:transmembrane transporter activity"/>
    <property type="evidence" value="ECO:0007669"/>
    <property type="project" value="InterPro"/>
</dbReference>
<proteinExistence type="predicted"/>
<dbReference type="Proteomes" id="UP000597507">
    <property type="component" value="Unassembled WGS sequence"/>
</dbReference>
<evidence type="ECO:0000256" key="2">
    <source>
        <dbReference type="ARBA" id="ARBA00022989"/>
    </source>
</evidence>
<feature type="transmembrane region" description="Helical" evidence="4">
    <location>
        <begin position="282"/>
        <end position="302"/>
    </location>
</feature>
<accession>A0A8J2ZC19</accession>
<evidence type="ECO:0000256" key="1">
    <source>
        <dbReference type="ARBA" id="ARBA00022692"/>
    </source>
</evidence>
<dbReference type="InterPro" id="IPR020846">
    <property type="entry name" value="MFS_dom"/>
</dbReference>
<feature type="transmembrane region" description="Helical" evidence="4">
    <location>
        <begin position="42"/>
        <end position="63"/>
    </location>
</feature>
<feature type="transmembrane region" description="Helical" evidence="4">
    <location>
        <begin position="257"/>
        <end position="275"/>
    </location>
</feature>
<feature type="domain" description="Major facilitator superfamily (MFS) profile" evidence="5">
    <location>
        <begin position="4"/>
        <end position="405"/>
    </location>
</feature>
<comment type="caution">
    <text evidence="6">The sequence shown here is derived from an EMBL/GenBank/DDBJ whole genome shotgun (WGS) entry which is preliminary data.</text>
</comment>
<evidence type="ECO:0000256" key="4">
    <source>
        <dbReference type="SAM" id="Phobius"/>
    </source>
</evidence>
<dbReference type="SUPFAM" id="SSF103473">
    <property type="entry name" value="MFS general substrate transporter"/>
    <property type="match status" value="1"/>
</dbReference>
<name>A0A8J2ZC19_9PROT</name>